<evidence type="ECO:0000313" key="2">
    <source>
        <dbReference type="Proteomes" id="UP000034444"/>
    </source>
</evidence>
<reference evidence="1 2" key="1">
    <citation type="submission" date="2015-04" db="EMBL/GenBank/DDBJ databases">
        <title>Complete genome sequence of Sulfurovum lithotrophicum ATCC BAA-797T.</title>
        <authorList>
            <person name="Ahn J."/>
            <person name="Park G."/>
            <person name="Jeon W."/>
            <person name="Jang Y."/>
            <person name="Jang M."/>
            <person name="Lee H."/>
            <person name="Lee H."/>
        </authorList>
    </citation>
    <scope>NUCLEOTIDE SEQUENCE [LARGE SCALE GENOMIC DNA]</scope>
    <source>
        <strain evidence="2">ATCC BAA-797 / 42BKT</strain>
    </source>
</reference>
<name>A0A7U4M1B0_9BACT</name>
<proteinExistence type="predicted"/>
<dbReference type="EMBL" id="CP011308">
    <property type="protein sequence ID" value="AKF25058.1"/>
    <property type="molecule type" value="Genomic_DNA"/>
</dbReference>
<dbReference type="AlphaFoldDB" id="A0A7U4M1B0"/>
<evidence type="ECO:0000313" key="1">
    <source>
        <dbReference type="EMBL" id="AKF25058.1"/>
    </source>
</evidence>
<gene>
    <name evidence="1" type="ORF">YH65_06365</name>
</gene>
<organism evidence="1 2">
    <name type="scientific">Sulfurovum lithotrophicum</name>
    <dbReference type="NCBI Taxonomy" id="206403"/>
    <lineage>
        <taxon>Bacteria</taxon>
        <taxon>Pseudomonadati</taxon>
        <taxon>Campylobacterota</taxon>
        <taxon>Epsilonproteobacteria</taxon>
        <taxon>Campylobacterales</taxon>
        <taxon>Sulfurovaceae</taxon>
        <taxon>Sulfurovum</taxon>
    </lineage>
</organism>
<sequence>MLHIMKKIATKMLENEKKDALDCTVSDEVVDEWLDTIEERKKKMQEHHKTDTEQYDMLLGIENEVKEIKEIRKKKCQKKQDD</sequence>
<accession>A0A7U4M1B0</accession>
<dbReference type="KEGG" id="slh:YH65_06365"/>
<protein>
    <submittedName>
        <fullName evidence="1">Uncharacterized protein</fullName>
    </submittedName>
</protein>
<dbReference type="OrthoDB" id="5373162at2"/>
<reference evidence="2" key="2">
    <citation type="journal article" date="2017" name="Stand. Genomic Sci.">
        <title>Complete genome sequence of the sulfur-oxidizing chemolithoautotrophic Sulfurovum lithotrophicum 42BKTT.</title>
        <authorList>
            <person name="Jeon W."/>
            <person name="Priscilla L."/>
            <person name="Park G."/>
            <person name="Lee H."/>
            <person name="Lee N."/>
            <person name="Lee D."/>
            <person name="Kwon H."/>
            <person name="Ahn I."/>
            <person name="Lee C."/>
            <person name="Lee H."/>
            <person name="Ahn J."/>
        </authorList>
    </citation>
    <scope>NUCLEOTIDE SEQUENCE [LARGE SCALE GENOMIC DNA]</scope>
    <source>
        <strain evidence="2">ATCC BAA-797 / 42BKT</strain>
    </source>
</reference>
<keyword evidence="2" id="KW-1185">Reference proteome</keyword>
<dbReference type="Proteomes" id="UP000034444">
    <property type="component" value="Chromosome"/>
</dbReference>